<proteinExistence type="predicted"/>
<feature type="domain" description="Lipid/polyisoprenoid-binding YceI-like" evidence="2">
    <location>
        <begin position="24"/>
        <end position="189"/>
    </location>
</feature>
<dbReference type="Pfam" id="PF04264">
    <property type="entry name" value="YceI"/>
    <property type="match status" value="1"/>
</dbReference>
<dbReference type="Proteomes" id="UP001239909">
    <property type="component" value="Unassembled WGS sequence"/>
</dbReference>
<evidence type="ECO:0000256" key="1">
    <source>
        <dbReference type="SAM" id="SignalP"/>
    </source>
</evidence>
<dbReference type="PANTHER" id="PTHR34406:SF1">
    <property type="entry name" value="PROTEIN YCEI"/>
    <property type="match status" value="1"/>
</dbReference>
<dbReference type="PANTHER" id="PTHR34406">
    <property type="entry name" value="PROTEIN YCEI"/>
    <property type="match status" value="1"/>
</dbReference>
<dbReference type="InterPro" id="IPR036761">
    <property type="entry name" value="TTHA0802/YceI-like_sf"/>
</dbReference>
<dbReference type="Gene3D" id="2.40.128.110">
    <property type="entry name" value="Lipid/polyisoprenoid-binding, YceI-like"/>
    <property type="match status" value="1"/>
</dbReference>
<keyword evidence="1" id="KW-0732">Signal</keyword>
<dbReference type="SUPFAM" id="SSF101874">
    <property type="entry name" value="YceI-like"/>
    <property type="match status" value="1"/>
</dbReference>
<evidence type="ECO:0000259" key="2">
    <source>
        <dbReference type="SMART" id="SM00867"/>
    </source>
</evidence>
<evidence type="ECO:0000313" key="4">
    <source>
        <dbReference type="Proteomes" id="UP001239909"/>
    </source>
</evidence>
<dbReference type="EMBL" id="BSYI01000013">
    <property type="protein sequence ID" value="GMG82840.1"/>
    <property type="molecule type" value="Genomic_DNA"/>
</dbReference>
<keyword evidence="4" id="KW-1185">Reference proteome</keyword>
<dbReference type="RefSeq" id="WP_285671629.1">
    <property type="nucleotide sequence ID" value="NZ_BSYI01000013.1"/>
</dbReference>
<dbReference type="SMART" id="SM00867">
    <property type="entry name" value="YceI"/>
    <property type="match status" value="1"/>
</dbReference>
<reference evidence="3 4" key="1">
    <citation type="submission" date="2023-04" db="EMBL/GenBank/DDBJ databases">
        <title>Marinoamorphus aggregata gen. nov., sp. Nov., isolate from tissue of brittle star Ophioplocus japonicus.</title>
        <authorList>
            <person name="Kawano K."/>
            <person name="Sawayama S."/>
            <person name="Nakagawa S."/>
        </authorList>
    </citation>
    <scope>NUCLEOTIDE SEQUENCE [LARGE SCALE GENOMIC DNA]</scope>
    <source>
        <strain evidence="3 4">NKW23</strain>
    </source>
</reference>
<accession>A0ABQ6LQI8</accession>
<dbReference type="InterPro" id="IPR007372">
    <property type="entry name" value="Lipid/polyisoprenoid-bd_YceI"/>
</dbReference>
<organism evidence="3 4">
    <name type="scientific">Paralimibaculum aggregatum</name>
    <dbReference type="NCBI Taxonomy" id="3036245"/>
    <lineage>
        <taxon>Bacteria</taxon>
        <taxon>Pseudomonadati</taxon>
        <taxon>Pseudomonadota</taxon>
        <taxon>Alphaproteobacteria</taxon>
        <taxon>Rhodobacterales</taxon>
        <taxon>Paracoccaceae</taxon>
        <taxon>Paralimibaculum</taxon>
    </lineage>
</organism>
<comment type="caution">
    <text evidence="3">The sequence shown here is derived from an EMBL/GenBank/DDBJ whole genome shotgun (WGS) entry which is preliminary data.</text>
</comment>
<feature type="signal peptide" evidence="1">
    <location>
        <begin position="1"/>
        <end position="22"/>
    </location>
</feature>
<evidence type="ECO:0000313" key="3">
    <source>
        <dbReference type="EMBL" id="GMG82840.1"/>
    </source>
</evidence>
<gene>
    <name evidence="3" type="ORF">LNKW23_20530</name>
</gene>
<name>A0ABQ6LQI8_9RHOB</name>
<feature type="chain" id="PRO_5047480099" evidence="1">
    <location>
        <begin position="23"/>
        <end position="192"/>
    </location>
</feature>
<sequence>MRKTALALAALAGLALAGPAAAEPYLLDRSHAHVSFEVSHLGFSLTQGWFRDFDAEVDLDPEDVEATRVRFVIDAASVDTTWEPRDRQIRSKDFLDVARHPQIVFESTSVTRTGGETAAVTGNLTIRGETREVTLEARLNKLGPSPFDPSLTVAGFTVSGEIDRTEFGINYAAPAVGAVVAIEIQLELSPAG</sequence>
<protein>
    <submittedName>
        <fullName evidence="3">YceI family protein</fullName>
    </submittedName>
</protein>